<dbReference type="Proteomes" id="UP000176998">
    <property type="component" value="Unassembled WGS sequence"/>
</dbReference>
<comment type="caution">
    <text evidence="2">The sequence shown here is derived from an EMBL/GenBank/DDBJ whole genome shotgun (WGS) entry which is preliminary data.</text>
</comment>
<feature type="compositionally biased region" description="Polar residues" evidence="1">
    <location>
        <begin position="113"/>
        <end position="123"/>
    </location>
</feature>
<name>A0A1G4B1X5_9PEZI</name>
<evidence type="ECO:0000313" key="3">
    <source>
        <dbReference type="Proteomes" id="UP000176998"/>
    </source>
</evidence>
<evidence type="ECO:0000256" key="1">
    <source>
        <dbReference type="SAM" id="MobiDB-lite"/>
    </source>
</evidence>
<organism evidence="2 3">
    <name type="scientific">Colletotrichum orchidophilum</name>
    <dbReference type="NCBI Taxonomy" id="1209926"/>
    <lineage>
        <taxon>Eukaryota</taxon>
        <taxon>Fungi</taxon>
        <taxon>Dikarya</taxon>
        <taxon>Ascomycota</taxon>
        <taxon>Pezizomycotina</taxon>
        <taxon>Sordariomycetes</taxon>
        <taxon>Hypocreomycetidae</taxon>
        <taxon>Glomerellales</taxon>
        <taxon>Glomerellaceae</taxon>
        <taxon>Colletotrichum</taxon>
    </lineage>
</organism>
<dbReference type="RefSeq" id="XP_022472474.1">
    <property type="nucleotide sequence ID" value="XM_022620952.1"/>
</dbReference>
<proteinExistence type="predicted"/>
<gene>
    <name evidence="2" type="ORF">CORC01_09323</name>
</gene>
<accession>A0A1G4B1X5</accession>
<reference evidence="2 3" key="1">
    <citation type="submission" date="2016-09" db="EMBL/GenBank/DDBJ databases">
        <authorList>
            <person name="Capua I."/>
            <person name="De Benedictis P."/>
            <person name="Joannis T."/>
            <person name="Lombin L.H."/>
            <person name="Cattoli G."/>
        </authorList>
    </citation>
    <scope>NUCLEOTIDE SEQUENCE [LARGE SCALE GENOMIC DNA]</scope>
    <source>
        <strain evidence="2 3">IMI 309357</strain>
    </source>
</reference>
<protein>
    <submittedName>
        <fullName evidence="2">Uncharacterized protein</fullName>
    </submittedName>
</protein>
<evidence type="ECO:0000313" key="2">
    <source>
        <dbReference type="EMBL" id="OHE95312.1"/>
    </source>
</evidence>
<sequence>RILQRIVSKPTSCNQANPSYQASRKQRRYPPSPRLRSCVLTHGPQSPGATSILSVTLPPAVERVSQTSAAFLLHPITGTPITAPRPRRINPRPLASRRRLHLNRNRHIRPSRPHSTSHASCQGWTVVLPPPPSGNSSRRDKGATDDRLCLSSVFVLPAVYALRWEWYGLACRPRPTLPPWTLGRGIDVQSTKSSPHSCCILPSSMQQT</sequence>
<feature type="compositionally biased region" description="Polar residues" evidence="1">
    <location>
        <begin position="9"/>
        <end position="23"/>
    </location>
</feature>
<feature type="region of interest" description="Disordered" evidence="1">
    <location>
        <begin position="107"/>
        <end position="143"/>
    </location>
</feature>
<dbReference type="EMBL" id="MJBS01000084">
    <property type="protein sequence ID" value="OHE95312.1"/>
    <property type="molecule type" value="Genomic_DNA"/>
</dbReference>
<keyword evidence="3" id="KW-1185">Reference proteome</keyword>
<dbReference type="AlphaFoldDB" id="A0A1G4B1X5"/>
<feature type="non-terminal residue" evidence="2">
    <location>
        <position position="1"/>
    </location>
</feature>
<feature type="region of interest" description="Disordered" evidence="1">
    <location>
        <begin position="7"/>
        <end position="33"/>
    </location>
</feature>
<dbReference type="GeneID" id="34562462"/>